<name>A0A1I7WJ52_HETBA</name>
<evidence type="ECO:0000313" key="1">
    <source>
        <dbReference type="Proteomes" id="UP000095283"/>
    </source>
</evidence>
<dbReference type="Proteomes" id="UP000095283">
    <property type="component" value="Unplaced"/>
</dbReference>
<dbReference type="AlphaFoldDB" id="A0A1I7WJ52"/>
<sequence length="130" mass="14948">MPKIRTEPYFLSCGTELVKFVESDEQPLHFLIFYQKYDATSSERYFLNLAIISLAGIHKLKSVEGNKENDCEKLEHNFCNLPPKSQIRIPNGDDYYCLVNNMLTTKVSPKPIFAMETMSRPLVATSHEID</sequence>
<protein>
    <submittedName>
        <fullName evidence="2">Uncharacterized protein</fullName>
    </submittedName>
</protein>
<dbReference type="WBParaSite" id="Hba_05043">
    <property type="protein sequence ID" value="Hba_05043"/>
    <property type="gene ID" value="Hba_05043"/>
</dbReference>
<keyword evidence="1" id="KW-1185">Reference proteome</keyword>
<accession>A0A1I7WJ52</accession>
<organism evidence="1 2">
    <name type="scientific">Heterorhabditis bacteriophora</name>
    <name type="common">Entomopathogenic nematode worm</name>
    <dbReference type="NCBI Taxonomy" id="37862"/>
    <lineage>
        <taxon>Eukaryota</taxon>
        <taxon>Metazoa</taxon>
        <taxon>Ecdysozoa</taxon>
        <taxon>Nematoda</taxon>
        <taxon>Chromadorea</taxon>
        <taxon>Rhabditida</taxon>
        <taxon>Rhabditina</taxon>
        <taxon>Rhabditomorpha</taxon>
        <taxon>Strongyloidea</taxon>
        <taxon>Heterorhabditidae</taxon>
        <taxon>Heterorhabditis</taxon>
    </lineage>
</organism>
<reference evidence="2" key="1">
    <citation type="submission" date="2016-11" db="UniProtKB">
        <authorList>
            <consortium name="WormBaseParasite"/>
        </authorList>
    </citation>
    <scope>IDENTIFICATION</scope>
</reference>
<proteinExistence type="predicted"/>
<evidence type="ECO:0000313" key="2">
    <source>
        <dbReference type="WBParaSite" id="Hba_05043"/>
    </source>
</evidence>